<feature type="domain" description="Amidase" evidence="1">
    <location>
        <begin position="12"/>
        <end position="426"/>
    </location>
</feature>
<dbReference type="SUPFAM" id="SSF75304">
    <property type="entry name" value="Amidase signature (AS) enzymes"/>
    <property type="match status" value="1"/>
</dbReference>
<dbReference type="InterPro" id="IPR023631">
    <property type="entry name" value="Amidase_dom"/>
</dbReference>
<dbReference type="InterPro" id="IPR036928">
    <property type="entry name" value="AS_sf"/>
</dbReference>
<dbReference type="InterPro" id="IPR000120">
    <property type="entry name" value="Amidase"/>
</dbReference>
<dbReference type="Gene3D" id="3.90.1300.10">
    <property type="entry name" value="Amidase signature (AS) domain"/>
    <property type="match status" value="1"/>
</dbReference>
<dbReference type="AlphaFoldDB" id="A0A4R7UCP2"/>
<keyword evidence="2" id="KW-0808">Transferase</keyword>
<comment type="caution">
    <text evidence="2">The sequence shown here is derived from an EMBL/GenBank/DDBJ whole genome shotgun (WGS) entry which is preliminary data.</text>
</comment>
<dbReference type="PANTHER" id="PTHR11895:SF151">
    <property type="entry name" value="GLUTAMYL-TRNA(GLN) AMIDOTRANSFERASE SUBUNIT A"/>
    <property type="match status" value="1"/>
</dbReference>
<dbReference type="OrthoDB" id="9811471at2"/>
<organism evidence="2 3">
    <name type="scientific">Mycoplasmopsis mustelae</name>
    <dbReference type="NCBI Taxonomy" id="171289"/>
    <lineage>
        <taxon>Bacteria</taxon>
        <taxon>Bacillati</taxon>
        <taxon>Mycoplasmatota</taxon>
        <taxon>Mycoplasmoidales</taxon>
        <taxon>Metamycoplasmataceae</taxon>
        <taxon>Mycoplasmopsis</taxon>
    </lineage>
</organism>
<evidence type="ECO:0000313" key="2">
    <source>
        <dbReference type="EMBL" id="TDV24197.1"/>
    </source>
</evidence>
<dbReference type="EMBL" id="SOCN01000001">
    <property type="protein sequence ID" value="TDV24197.1"/>
    <property type="molecule type" value="Genomic_DNA"/>
</dbReference>
<accession>A0A4R7UCP2</accession>
<sequence length="441" mass="48459">MRQLKNKGNYEKAYYCLKNDANNAVAHMLDYNPDAYVKNQILSGAVLTIKDNYATKNDITSASSLILENFKPGYNATAVEKLLQAGAHPVAKVHLDELALGGTGTYSAYGLIANPIDSNRLVGGSSSGSVATFTKDISIALGSDTGDSVRLPASYNGVVGFKPSYGAISRYGLFAYASSLDTVAYFSHYVNDIILASQAMFGKDNKDMTSKEIAIQNIQKQKPESVLILDFDDLCENYVTEAMQKLEAKLLAENITVHKVRPNLDILNCIKPAYEIISFSEASSNLANLTGVGFGSRVGASHWEELIRETRSQKFGRMVQERLSLGSYFLYAENIEEMFFKAQKVRRVIKDYLTHLQQQADLVLFAAAPSIAPLLKSNKKYGVMDYILTAANLVGNPSLTLPLAKYQNLPFSLTLETEIYQDAKLLAYAEYLEELIGGGCE</sequence>
<name>A0A4R7UCP2_9BACT</name>
<gene>
    <name evidence="2" type="ORF">BCF59_0147</name>
</gene>
<dbReference type="GO" id="GO:0016740">
    <property type="term" value="F:transferase activity"/>
    <property type="evidence" value="ECO:0007669"/>
    <property type="project" value="UniProtKB-KW"/>
</dbReference>
<dbReference type="NCBIfam" id="NF005517">
    <property type="entry name" value="PRK07139.1"/>
    <property type="match status" value="1"/>
</dbReference>
<keyword evidence="3" id="KW-1185">Reference proteome</keyword>
<dbReference type="RefSeq" id="WP_134110252.1">
    <property type="nucleotide sequence ID" value="NZ_SOCN01000001.1"/>
</dbReference>
<reference evidence="2 3" key="1">
    <citation type="submission" date="2019-03" db="EMBL/GenBank/DDBJ databases">
        <title>Genomic Encyclopedia of Archaeal and Bacterial Type Strains, Phase II (KMG-II): from individual species to whole genera.</title>
        <authorList>
            <person name="Goeker M."/>
        </authorList>
    </citation>
    <scope>NUCLEOTIDE SEQUENCE [LARGE SCALE GENOMIC DNA]</scope>
    <source>
        <strain evidence="2 3">ATCC 35214</strain>
    </source>
</reference>
<evidence type="ECO:0000313" key="3">
    <source>
        <dbReference type="Proteomes" id="UP000295757"/>
    </source>
</evidence>
<evidence type="ECO:0000259" key="1">
    <source>
        <dbReference type="Pfam" id="PF01425"/>
    </source>
</evidence>
<protein>
    <submittedName>
        <fullName evidence="2">Aspartyl-tRNA(Asn)/glutamyl-tRNA(Gln) amidotransferase subunit A</fullName>
    </submittedName>
</protein>
<dbReference type="PANTHER" id="PTHR11895">
    <property type="entry name" value="TRANSAMIDASE"/>
    <property type="match status" value="1"/>
</dbReference>
<dbReference type="Proteomes" id="UP000295757">
    <property type="component" value="Unassembled WGS sequence"/>
</dbReference>
<dbReference type="Pfam" id="PF01425">
    <property type="entry name" value="Amidase"/>
    <property type="match status" value="1"/>
</dbReference>
<proteinExistence type="predicted"/>